<reference evidence="12" key="1">
    <citation type="submission" date="2016-07" db="EMBL/GenBank/DDBJ databases">
        <authorList>
            <person name="Florea S."/>
            <person name="Webb J.S."/>
            <person name="Jaromczyk J."/>
            <person name="Schardl C.L."/>
        </authorList>
    </citation>
    <scope>NUCLEOTIDE SEQUENCE [LARGE SCALE GENOMIC DNA]</scope>
    <source>
        <strain evidence="12">KCTC 42131</strain>
    </source>
</reference>
<dbReference type="InterPro" id="IPR027417">
    <property type="entry name" value="P-loop_NTPase"/>
</dbReference>
<dbReference type="Pfam" id="PF00625">
    <property type="entry name" value="Guanylate_kin"/>
    <property type="match status" value="1"/>
</dbReference>
<keyword evidence="7 9" id="KW-0067">ATP-binding</keyword>
<evidence type="ECO:0000256" key="3">
    <source>
        <dbReference type="ARBA" id="ARBA00016296"/>
    </source>
</evidence>
<dbReference type="PANTHER" id="PTHR23117">
    <property type="entry name" value="GUANYLATE KINASE-RELATED"/>
    <property type="match status" value="1"/>
</dbReference>
<evidence type="ECO:0000256" key="7">
    <source>
        <dbReference type="ARBA" id="ARBA00022840"/>
    </source>
</evidence>
<dbReference type="InterPro" id="IPR020590">
    <property type="entry name" value="Guanylate_kinase_CS"/>
</dbReference>
<evidence type="ECO:0000259" key="10">
    <source>
        <dbReference type="PROSITE" id="PS50052"/>
    </source>
</evidence>
<dbReference type="OrthoDB" id="9808150at2"/>
<evidence type="ECO:0000256" key="8">
    <source>
        <dbReference type="ARBA" id="ARBA00030128"/>
    </source>
</evidence>
<dbReference type="GO" id="GO:0004385">
    <property type="term" value="F:GMP kinase activity"/>
    <property type="evidence" value="ECO:0007669"/>
    <property type="project" value="UniProtKB-UniRule"/>
</dbReference>
<keyword evidence="6 9" id="KW-0418">Kinase</keyword>
<evidence type="ECO:0000256" key="4">
    <source>
        <dbReference type="ARBA" id="ARBA00022679"/>
    </source>
</evidence>
<dbReference type="HAMAP" id="MF_00328">
    <property type="entry name" value="Guanylate_kinase"/>
    <property type="match status" value="1"/>
</dbReference>
<dbReference type="CDD" id="cd00071">
    <property type="entry name" value="GMPK"/>
    <property type="match status" value="1"/>
</dbReference>
<dbReference type="PROSITE" id="PS00856">
    <property type="entry name" value="GUANYLATE_KINASE_1"/>
    <property type="match status" value="1"/>
</dbReference>
<comment type="catalytic activity">
    <reaction evidence="9">
        <text>GMP + ATP = GDP + ADP</text>
        <dbReference type="Rhea" id="RHEA:20780"/>
        <dbReference type="ChEBI" id="CHEBI:30616"/>
        <dbReference type="ChEBI" id="CHEBI:58115"/>
        <dbReference type="ChEBI" id="CHEBI:58189"/>
        <dbReference type="ChEBI" id="CHEBI:456216"/>
        <dbReference type="EC" id="2.7.4.8"/>
    </reaction>
</comment>
<dbReference type="RefSeq" id="WP_070117064.1">
    <property type="nucleotide sequence ID" value="NZ_CAXATG010000004.1"/>
</dbReference>
<dbReference type="SMART" id="SM00072">
    <property type="entry name" value="GuKc"/>
    <property type="match status" value="1"/>
</dbReference>
<dbReference type="Gene3D" id="3.30.63.10">
    <property type="entry name" value="Guanylate Kinase phosphate binding domain"/>
    <property type="match status" value="1"/>
</dbReference>
<evidence type="ECO:0000256" key="2">
    <source>
        <dbReference type="ARBA" id="ARBA00012961"/>
    </source>
</evidence>
<keyword evidence="5 9" id="KW-0547">Nucleotide-binding</keyword>
<protein>
    <recommendedName>
        <fullName evidence="3 9">Guanylate kinase</fullName>
        <ecNumber evidence="2 9">2.7.4.8</ecNumber>
    </recommendedName>
    <alternativeName>
        <fullName evidence="8 9">GMP kinase</fullName>
    </alternativeName>
</protein>
<evidence type="ECO:0000256" key="9">
    <source>
        <dbReference type="HAMAP-Rule" id="MF_00328"/>
    </source>
</evidence>
<dbReference type="GO" id="GO:0005524">
    <property type="term" value="F:ATP binding"/>
    <property type="evidence" value="ECO:0007669"/>
    <property type="project" value="UniProtKB-UniRule"/>
</dbReference>
<name>A0A1E8CLD7_9GAMM</name>
<dbReference type="NCBIfam" id="TIGR03263">
    <property type="entry name" value="guanyl_kin"/>
    <property type="match status" value="1"/>
</dbReference>
<sequence length="205" mass="22780">MARGTLYTISAPSGAGKTSLVNALLADGDNALCVSISHTTRTMRPGEQNGVNYHFVSREQFQSMRNAGDFLESAEVFGNLYGTSRIWVQEQLDQGMDVILEIDWQGAEQVRKLIKPVKSIFILPPSLPTLQERLTGRGQDDEATISGRMQLAKNEISHYGEADYLVINDQFDSALDDLRAIIRAARLEREQQLRNNGALLQDLLA</sequence>
<dbReference type="EC" id="2.7.4.8" evidence="2 9"/>
<keyword evidence="12" id="KW-1185">Reference proteome</keyword>
<dbReference type="InterPro" id="IPR008144">
    <property type="entry name" value="Guanylate_kin-like_dom"/>
</dbReference>
<dbReference type="InterPro" id="IPR017665">
    <property type="entry name" value="Guanylate_kinase"/>
</dbReference>
<dbReference type="PANTHER" id="PTHR23117:SF13">
    <property type="entry name" value="GUANYLATE KINASE"/>
    <property type="match status" value="1"/>
</dbReference>
<accession>A0A1E8CLD7</accession>
<gene>
    <name evidence="9" type="primary">gmk</name>
    <name evidence="11" type="ORF">PHACT_08895</name>
</gene>
<comment type="subcellular location">
    <subcellularLocation>
        <location evidence="9">Cytoplasm</location>
    </subcellularLocation>
</comment>
<keyword evidence="4 9" id="KW-0808">Transferase</keyword>
<organism evidence="11 12">
    <name type="scientific">Pseudohongiella acticola</name>
    <dbReference type="NCBI Taxonomy" id="1524254"/>
    <lineage>
        <taxon>Bacteria</taxon>
        <taxon>Pseudomonadati</taxon>
        <taxon>Pseudomonadota</taxon>
        <taxon>Gammaproteobacteria</taxon>
        <taxon>Pseudomonadales</taxon>
        <taxon>Pseudohongiellaceae</taxon>
        <taxon>Pseudohongiella</taxon>
    </lineage>
</organism>
<dbReference type="PROSITE" id="PS50052">
    <property type="entry name" value="GUANYLATE_KINASE_2"/>
    <property type="match status" value="1"/>
</dbReference>
<dbReference type="GO" id="GO:0005829">
    <property type="term" value="C:cytosol"/>
    <property type="evidence" value="ECO:0007669"/>
    <property type="project" value="TreeGrafter"/>
</dbReference>
<keyword evidence="9" id="KW-0963">Cytoplasm</keyword>
<dbReference type="Proteomes" id="UP000175669">
    <property type="component" value="Unassembled WGS sequence"/>
</dbReference>
<evidence type="ECO:0000256" key="6">
    <source>
        <dbReference type="ARBA" id="ARBA00022777"/>
    </source>
</evidence>
<evidence type="ECO:0000313" key="11">
    <source>
        <dbReference type="EMBL" id="OFE13239.1"/>
    </source>
</evidence>
<evidence type="ECO:0000313" key="12">
    <source>
        <dbReference type="Proteomes" id="UP000175669"/>
    </source>
</evidence>
<feature type="domain" description="Guanylate kinase-like" evidence="10">
    <location>
        <begin position="4"/>
        <end position="183"/>
    </location>
</feature>
<feature type="binding site" evidence="9">
    <location>
        <begin position="11"/>
        <end position="18"/>
    </location>
    <ligand>
        <name>ATP</name>
        <dbReference type="ChEBI" id="CHEBI:30616"/>
    </ligand>
</feature>
<comment type="function">
    <text evidence="9">Essential for recycling GMP and indirectly, cGMP.</text>
</comment>
<dbReference type="AlphaFoldDB" id="A0A1E8CLD7"/>
<dbReference type="SUPFAM" id="SSF52540">
    <property type="entry name" value="P-loop containing nucleoside triphosphate hydrolases"/>
    <property type="match status" value="1"/>
</dbReference>
<evidence type="ECO:0000256" key="1">
    <source>
        <dbReference type="ARBA" id="ARBA00005790"/>
    </source>
</evidence>
<dbReference type="EMBL" id="MASR01000001">
    <property type="protein sequence ID" value="OFE13239.1"/>
    <property type="molecule type" value="Genomic_DNA"/>
</dbReference>
<proteinExistence type="inferred from homology"/>
<dbReference type="InterPro" id="IPR008145">
    <property type="entry name" value="GK/Ca_channel_bsu"/>
</dbReference>
<comment type="caution">
    <text evidence="11">The sequence shown here is derived from an EMBL/GenBank/DDBJ whole genome shotgun (WGS) entry which is preliminary data.</text>
</comment>
<evidence type="ECO:0000256" key="5">
    <source>
        <dbReference type="ARBA" id="ARBA00022741"/>
    </source>
</evidence>
<comment type="similarity">
    <text evidence="1 9">Belongs to the guanylate kinase family.</text>
</comment>
<dbReference type="FunFam" id="3.30.63.10:FF:000002">
    <property type="entry name" value="Guanylate kinase 1"/>
    <property type="match status" value="1"/>
</dbReference>
<dbReference type="STRING" id="1524254.PHACT_08895"/>
<dbReference type="Gene3D" id="3.40.50.300">
    <property type="entry name" value="P-loop containing nucleotide triphosphate hydrolases"/>
    <property type="match status" value="1"/>
</dbReference>